<accession>A0ABU7RIT3</accession>
<sequence length="520" mass="56283">MKYACNFCSIILAAMVVCSYGCTKTIEKERTSLETSRLFSPTKLTATVVNRTSVRLSWGQVGKAGTYTIEIYESSSGTDFSGAPFRVVEGVTLDQVPYTVSGLDGETRYVVRVKAVGEGVEDSKWVSATFTTDAEQIFYPVDLNEIEPTSVVLRWPAGEAATQIVLIPGNITHSVTAEEVSAGAATITGLVGETTYTARLLNGTKTRGTITFTTPIDLGGAIQVTPDDDLTNILQNASDGDVFALMPGTYVAQDIFISKSISIKGAKPAEKPVLKGVVLRISNGAGLQLKDLIIDGTGALDGNQFLVYNDDMNTAYGDLKVEDCTIFNYVKGVMYVNKKAWILSVLYRNNIIYNIECSGGDFIDFRNGLSSTFTFVNNTVYNSAAARDIFRMDAGGSTNFPSVTSVIDIQNNTFYNIAKSSSNRMLYIRLASNQITFSKNLIVNSEGYYSNQAATNIVARSNNNYYNAPNFTNSSVANAKNDPGPYTTLNPGFVNPDAGDFTVTNLDLKIAGVGDPRWLQ</sequence>
<dbReference type="PANTHER" id="PTHR46708:SF2">
    <property type="entry name" value="FIBRONECTIN TYPE-III DOMAIN-CONTAINING PROTEIN"/>
    <property type="match status" value="1"/>
</dbReference>
<dbReference type="SMART" id="SM00060">
    <property type="entry name" value="FN3"/>
    <property type="match status" value="2"/>
</dbReference>
<dbReference type="InterPro" id="IPR036116">
    <property type="entry name" value="FN3_sf"/>
</dbReference>
<proteinExistence type="predicted"/>
<dbReference type="InterPro" id="IPR003961">
    <property type="entry name" value="FN3_dom"/>
</dbReference>
<feature type="domain" description="Fibronectin type-III" evidence="2">
    <location>
        <begin position="40"/>
        <end position="136"/>
    </location>
</feature>
<dbReference type="InterPro" id="IPR012334">
    <property type="entry name" value="Pectin_lyas_fold"/>
</dbReference>
<dbReference type="Proteomes" id="UP001357452">
    <property type="component" value="Unassembled WGS sequence"/>
</dbReference>
<dbReference type="Gene3D" id="2.160.20.10">
    <property type="entry name" value="Single-stranded right-handed beta-helix, Pectin lyase-like"/>
    <property type="match status" value="1"/>
</dbReference>
<reference evidence="3 4" key="1">
    <citation type="submission" date="2024-01" db="EMBL/GenBank/DDBJ databases">
        <title>Niabella digestum sp. nov., isolated from waste digestion system.</title>
        <authorList>
            <person name="Zhang L."/>
        </authorList>
    </citation>
    <scope>NUCLEOTIDE SEQUENCE [LARGE SCALE GENOMIC DNA]</scope>
    <source>
        <strain evidence="3 4">A18</strain>
    </source>
</reference>
<gene>
    <name evidence="3" type="ORF">V2H41_11315</name>
</gene>
<dbReference type="InterPro" id="IPR013783">
    <property type="entry name" value="Ig-like_fold"/>
</dbReference>
<dbReference type="InterPro" id="IPR011050">
    <property type="entry name" value="Pectin_lyase_fold/virulence"/>
</dbReference>
<dbReference type="EMBL" id="JAZGLY010000006">
    <property type="protein sequence ID" value="MEE6187861.1"/>
    <property type="molecule type" value="Genomic_DNA"/>
</dbReference>
<keyword evidence="1" id="KW-0677">Repeat</keyword>
<dbReference type="Gene3D" id="2.60.40.10">
    <property type="entry name" value="Immunoglobulins"/>
    <property type="match status" value="1"/>
</dbReference>
<dbReference type="InterPro" id="IPR033427">
    <property type="entry name" value="DUF5123"/>
</dbReference>
<dbReference type="PANTHER" id="PTHR46708">
    <property type="entry name" value="TENASCIN"/>
    <property type="match status" value="1"/>
</dbReference>
<protein>
    <submittedName>
        <fullName evidence="3">DUF4957 domain-containing protein</fullName>
    </submittedName>
</protein>
<dbReference type="CDD" id="cd00063">
    <property type="entry name" value="FN3"/>
    <property type="match status" value="1"/>
</dbReference>
<dbReference type="RefSeq" id="WP_330975268.1">
    <property type="nucleotide sequence ID" value="NZ_JAZGLY010000006.1"/>
</dbReference>
<dbReference type="Pfam" id="PF16318">
    <property type="entry name" value="DUF4957"/>
    <property type="match status" value="1"/>
</dbReference>
<organism evidence="3 4">
    <name type="scientific">Niabella digestorum</name>
    <dbReference type="NCBI Taxonomy" id="3117701"/>
    <lineage>
        <taxon>Bacteria</taxon>
        <taxon>Pseudomonadati</taxon>
        <taxon>Bacteroidota</taxon>
        <taxon>Chitinophagia</taxon>
        <taxon>Chitinophagales</taxon>
        <taxon>Chitinophagaceae</taxon>
        <taxon>Niabella</taxon>
    </lineage>
</organism>
<dbReference type="Pfam" id="PF17161">
    <property type="entry name" value="DUF5123"/>
    <property type="match status" value="1"/>
</dbReference>
<dbReference type="Pfam" id="PF00041">
    <property type="entry name" value="fn3"/>
    <property type="match status" value="1"/>
</dbReference>
<evidence type="ECO:0000313" key="3">
    <source>
        <dbReference type="EMBL" id="MEE6187861.1"/>
    </source>
</evidence>
<dbReference type="PROSITE" id="PS50853">
    <property type="entry name" value="FN3"/>
    <property type="match status" value="1"/>
</dbReference>
<name>A0ABU7RIT3_9BACT</name>
<evidence type="ECO:0000256" key="1">
    <source>
        <dbReference type="ARBA" id="ARBA00022737"/>
    </source>
</evidence>
<evidence type="ECO:0000259" key="2">
    <source>
        <dbReference type="PROSITE" id="PS50853"/>
    </source>
</evidence>
<dbReference type="InterPro" id="IPR050991">
    <property type="entry name" value="ECM_Regulatory_Proteins"/>
</dbReference>
<dbReference type="SUPFAM" id="SSF49265">
    <property type="entry name" value="Fibronectin type III"/>
    <property type="match status" value="1"/>
</dbReference>
<dbReference type="InterPro" id="IPR032530">
    <property type="entry name" value="DUF4957"/>
</dbReference>
<dbReference type="SUPFAM" id="SSF51126">
    <property type="entry name" value="Pectin lyase-like"/>
    <property type="match status" value="1"/>
</dbReference>
<evidence type="ECO:0000313" key="4">
    <source>
        <dbReference type="Proteomes" id="UP001357452"/>
    </source>
</evidence>
<keyword evidence="4" id="KW-1185">Reference proteome</keyword>
<comment type="caution">
    <text evidence="3">The sequence shown here is derived from an EMBL/GenBank/DDBJ whole genome shotgun (WGS) entry which is preliminary data.</text>
</comment>